<reference evidence="1" key="1">
    <citation type="submission" date="2022-10" db="EMBL/GenBank/DDBJ databases">
        <title>The complete genomes of actinobacterial strains from the NBC collection.</title>
        <authorList>
            <person name="Joergensen T.S."/>
            <person name="Alvarez Arevalo M."/>
            <person name="Sterndorff E.B."/>
            <person name="Faurdal D."/>
            <person name="Vuksanovic O."/>
            <person name="Mourched A.-S."/>
            <person name="Charusanti P."/>
            <person name="Shaw S."/>
            <person name="Blin K."/>
            <person name="Weber T."/>
        </authorList>
    </citation>
    <scope>NUCLEOTIDE SEQUENCE</scope>
    <source>
        <strain evidence="1">NBC_00003</strain>
    </source>
</reference>
<sequence length="126" mass="13500">MERTPVEITFTPGEELTPEKAIALLTLGVVEPGARWPAAALATRIPCRACDEQLKVTPAQAPPEAVGVDGEGRILLDPASVSRDALQAQLCDLCHDLAGWENEHLDGDHERTPDPDCPICAERATP</sequence>
<evidence type="ECO:0000313" key="1">
    <source>
        <dbReference type="EMBL" id="WTW63171.1"/>
    </source>
</evidence>
<accession>A0AAU2V7T3</accession>
<organism evidence="1">
    <name type="scientific">Streptomyces sp. NBC_00003</name>
    <dbReference type="NCBI Taxonomy" id="2903608"/>
    <lineage>
        <taxon>Bacteria</taxon>
        <taxon>Bacillati</taxon>
        <taxon>Actinomycetota</taxon>
        <taxon>Actinomycetes</taxon>
        <taxon>Kitasatosporales</taxon>
        <taxon>Streptomycetaceae</taxon>
        <taxon>Streptomyces</taxon>
    </lineage>
</organism>
<name>A0AAU2V7T3_9ACTN</name>
<dbReference type="AlphaFoldDB" id="A0AAU2V7T3"/>
<gene>
    <name evidence="1" type="ORF">OG549_22355</name>
</gene>
<protein>
    <submittedName>
        <fullName evidence="1">Uncharacterized protein</fullName>
    </submittedName>
</protein>
<dbReference type="EMBL" id="CP108318">
    <property type="protein sequence ID" value="WTW63171.1"/>
    <property type="molecule type" value="Genomic_DNA"/>
</dbReference>
<proteinExistence type="predicted"/>